<dbReference type="SUPFAM" id="SSF88659">
    <property type="entry name" value="Sigma3 and sigma4 domains of RNA polymerase sigma factors"/>
    <property type="match status" value="1"/>
</dbReference>
<feature type="domain" description="RNA polymerase sigma-70 region 2" evidence="5">
    <location>
        <begin position="33"/>
        <end position="100"/>
    </location>
</feature>
<dbReference type="GO" id="GO:0016987">
    <property type="term" value="F:sigma factor activity"/>
    <property type="evidence" value="ECO:0007669"/>
    <property type="project" value="UniProtKB-KW"/>
</dbReference>
<keyword evidence="3" id="KW-0731">Sigma factor</keyword>
<dbReference type="InterPro" id="IPR013325">
    <property type="entry name" value="RNA_pol_sigma_r2"/>
</dbReference>
<gene>
    <name evidence="7" type="ORF">LG368_02445</name>
</gene>
<organism evidence="7 8">
    <name type="scientific">Marinomonas algarum</name>
    <dbReference type="NCBI Taxonomy" id="2883105"/>
    <lineage>
        <taxon>Bacteria</taxon>
        <taxon>Pseudomonadati</taxon>
        <taxon>Pseudomonadota</taxon>
        <taxon>Gammaproteobacteria</taxon>
        <taxon>Oceanospirillales</taxon>
        <taxon>Oceanospirillaceae</taxon>
        <taxon>Marinomonas</taxon>
    </lineage>
</organism>
<comment type="similarity">
    <text evidence="1">Belongs to the sigma-70 factor family. ECF subfamily.</text>
</comment>
<dbReference type="InterPro" id="IPR013324">
    <property type="entry name" value="RNA_pol_sigma_r3/r4-like"/>
</dbReference>
<accession>A0A9X1IK14</accession>
<keyword evidence="2" id="KW-0805">Transcription regulation</keyword>
<evidence type="ECO:0000256" key="1">
    <source>
        <dbReference type="ARBA" id="ARBA00010641"/>
    </source>
</evidence>
<dbReference type="AlphaFoldDB" id="A0A9X1IK14"/>
<keyword evidence="4" id="KW-0804">Transcription</keyword>
<evidence type="ECO:0000256" key="3">
    <source>
        <dbReference type="ARBA" id="ARBA00023082"/>
    </source>
</evidence>
<evidence type="ECO:0000259" key="5">
    <source>
        <dbReference type="Pfam" id="PF04542"/>
    </source>
</evidence>
<dbReference type="InterPro" id="IPR039425">
    <property type="entry name" value="RNA_pol_sigma-70-like"/>
</dbReference>
<dbReference type="PANTHER" id="PTHR43133">
    <property type="entry name" value="RNA POLYMERASE ECF-TYPE SIGMA FACTO"/>
    <property type="match status" value="1"/>
</dbReference>
<evidence type="ECO:0000259" key="6">
    <source>
        <dbReference type="Pfam" id="PF08281"/>
    </source>
</evidence>
<evidence type="ECO:0000256" key="4">
    <source>
        <dbReference type="ARBA" id="ARBA00023163"/>
    </source>
</evidence>
<dbReference type="InterPro" id="IPR013249">
    <property type="entry name" value="RNA_pol_sigma70_r4_t2"/>
</dbReference>
<feature type="domain" description="RNA polymerase sigma factor 70 region 4 type 2" evidence="6">
    <location>
        <begin position="132"/>
        <end position="183"/>
    </location>
</feature>
<dbReference type="Proteomes" id="UP001139095">
    <property type="component" value="Unassembled WGS sequence"/>
</dbReference>
<evidence type="ECO:0000313" key="7">
    <source>
        <dbReference type="EMBL" id="MCB5160758.1"/>
    </source>
</evidence>
<evidence type="ECO:0000256" key="2">
    <source>
        <dbReference type="ARBA" id="ARBA00023015"/>
    </source>
</evidence>
<dbReference type="NCBIfam" id="TIGR02937">
    <property type="entry name" value="sigma70-ECF"/>
    <property type="match status" value="1"/>
</dbReference>
<name>A0A9X1IK14_9GAMM</name>
<dbReference type="InterPro" id="IPR014284">
    <property type="entry name" value="RNA_pol_sigma-70_dom"/>
</dbReference>
<dbReference type="InterPro" id="IPR036388">
    <property type="entry name" value="WH-like_DNA-bd_sf"/>
</dbReference>
<dbReference type="PANTHER" id="PTHR43133:SF62">
    <property type="entry name" value="RNA POLYMERASE SIGMA FACTOR SIGZ"/>
    <property type="match status" value="1"/>
</dbReference>
<evidence type="ECO:0000313" key="8">
    <source>
        <dbReference type="Proteomes" id="UP001139095"/>
    </source>
</evidence>
<dbReference type="RefSeq" id="WP_226753141.1">
    <property type="nucleotide sequence ID" value="NZ_JAJATW010000002.1"/>
</dbReference>
<dbReference type="Pfam" id="PF08281">
    <property type="entry name" value="Sigma70_r4_2"/>
    <property type="match status" value="1"/>
</dbReference>
<dbReference type="Gene3D" id="1.10.1740.10">
    <property type="match status" value="1"/>
</dbReference>
<dbReference type="EMBL" id="JAJATW010000002">
    <property type="protein sequence ID" value="MCB5160758.1"/>
    <property type="molecule type" value="Genomic_DNA"/>
</dbReference>
<reference evidence="7" key="1">
    <citation type="submission" date="2021-10" db="EMBL/GenBank/DDBJ databases">
        <title>Marinomonas pontica sp. nov., isolated from the Black Sea.</title>
        <authorList>
            <person name="Zhao L.-H."/>
            <person name="Xue J.-H."/>
        </authorList>
    </citation>
    <scope>NUCLEOTIDE SEQUENCE</scope>
    <source>
        <strain evidence="7">E8</strain>
    </source>
</reference>
<dbReference type="InterPro" id="IPR007627">
    <property type="entry name" value="RNA_pol_sigma70_r2"/>
</dbReference>
<keyword evidence="8" id="KW-1185">Reference proteome</keyword>
<comment type="caution">
    <text evidence="7">The sequence shown here is derived from an EMBL/GenBank/DDBJ whole genome shotgun (WGS) entry which is preliminary data.</text>
</comment>
<dbReference type="GO" id="GO:0003677">
    <property type="term" value="F:DNA binding"/>
    <property type="evidence" value="ECO:0007669"/>
    <property type="project" value="InterPro"/>
</dbReference>
<dbReference type="SUPFAM" id="SSF88946">
    <property type="entry name" value="Sigma2 domain of RNA polymerase sigma factors"/>
    <property type="match status" value="1"/>
</dbReference>
<protein>
    <submittedName>
        <fullName evidence="7">Sigma-70 family RNA polymerase sigma factor</fullName>
    </submittedName>
</protein>
<dbReference type="GO" id="GO:0006352">
    <property type="term" value="P:DNA-templated transcription initiation"/>
    <property type="evidence" value="ECO:0007669"/>
    <property type="project" value="InterPro"/>
</dbReference>
<dbReference type="Pfam" id="PF04542">
    <property type="entry name" value="Sigma70_r2"/>
    <property type="match status" value="1"/>
</dbReference>
<dbReference type="Gene3D" id="1.10.10.10">
    <property type="entry name" value="Winged helix-like DNA-binding domain superfamily/Winged helix DNA-binding domain"/>
    <property type="match status" value="1"/>
</dbReference>
<sequence>MNEYNLPKQQTSESLVVLLNKTAQQDREAFAMLYHSTHRKLFGIVHRILKHDAKSEEILQEIYLKIWEKSSSYQADVSSPITWMATIARNRTIDEVRKNQLPDSDEEIDFDSIIDDSMAPEDAFAKSKELSKLESCLAELGAPRGEMIKAAYLDGYSRQELSERFNQPLGTIKTWLHRGIKQLQGCMKL</sequence>
<proteinExistence type="inferred from homology"/>